<protein>
    <submittedName>
        <fullName evidence="3">Uncharacterized protein</fullName>
    </submittedName>
</protein>
<sequence length="304" mass="35591">KASKSIKRNQKSAKINKKHQMSTEIQKASKSIKRNQKSAKINKKHQMSTEIRKRRREKEVKKWTEAEIKTVLSYMQDHRNVEKPTARIYYTKLLAVTKIEATWNILKCKIRYLKSQMKSAEHWLNSTGAGVEDGDVELTVMDKVLKSCPHYKQLADIFATEREAEVMVMSSSAMELDSEENVVDDLEDPEPEAQEENDILVSELSSGSSAASPFVKKIKAKHQNTAIDILARLESERMSFREKQLQFEKEKFNWMKQVEANKHENEKKKIENDFQLKKMELEQNERIRKLEIEMKYKINNINNQ</sequence>
<reference evidence="3" key="1">
    <citation type="journal article" date="2014" name="BMC Genomics">
        <title>Characterizing the developmental transcriptome of the oriental fruit fly, Bactrocera dorsalis (Diptera: Tephritidae) through comparative genomic analysis with Drosophila melanogaster utilizing modENCODE datasets.</title>
        <authorList>
            <person name="Geib S.M."/>
            <person name="Calla B."/>
            <person name="Hall B."/>
            <person name="Hou S."/>
            <person name="Manoukis N.C."/>
        </authorList>
    </citation>
    <scope>NUCLEOTIDE SEQUENCE</scope>
    <source>
        <strain evidence="3">Punador</strain>
    </source>
</reference>
<proteinExistence type="predicted"/>
<dbReference type="EMBL" id="GAKP01001980">
    <property type="protein sequence ID" value="JAC56972.1"/>
    <property type="molecule type" value="Transcribed_RNA"/>
</dbReference>
<feature type="coiled-coil region" evidence="1">
    <location>
        <begin position="230"/>
        <end position="280"/>
    </location>
</feature>
<accession>A0A034WRJ4</accession>
<feature type="region of interest" description="Disordered" evidence="2">
    <location>
        <begin position="1"/>
        <end position="56"/>
    </location>
</feature>
<name>A0A034WRJ4_BACDO</name>
<evidence type="ECO:0000313" key="3">
    <source>
        <dbReference type="EMBL" id="JAC56972.1"/>
    </source>
</evidence>
<dbReference type="AlphaFoldDB" id="A0A034WRJ4"/>
<feature type="compositionally biased region" description="Basic residues" evidence="2">
    <location>
        <begin position="30"/>
        <end position="56"/>
    </location>
</feature>
<evidence type="ECO:0000256" key="2">
    <source>
        <dbReference type="SAM" id="MobiDB-lite"/>
    </source>
</evidence>
<organism evidence="3">
    <name type="scientific">Bactrocera dorsalis</name>
    <name type="common">Oriental fruit fly</name>
    <name type="synonym">Dacus dorsalis</name>
    <dbReference type="NCBI Taxonomy" id="27457"/>
    <lineage>
        <taxon>Eukaryota</taxon>
        <taxon>Metazoa</taxon>
        <taxon>Ecdysozoa</taxon>
        <taxon>Arthropoda</taxon>
        <taxon>Hexapoda</taxon>
        <taxon>Insecta</taxon>
        <taxon>Pterygota</taxon>
        <taxon>Neoptera</taxon>
        <taxon>Endopterygota</taxon>
        <taxon>Diptera</taxon>
        <taxon>Brachycera</taxon>
        <taxon>Muscomorpha</taxon>
        <taxon>Tephritoidea</taxon>
        <taxon>Tephritidae</taxon>
        <taxon>Bactrocera</taxon>
        <taxon>Bactrocera</taxon>
    </lineage>
</organism>
<dbReference type="OrthoDB" id="8070004at2759"/>
<feature type="compositionally biased region" description="Basic residues" evidence="2">
    <location>
        <begin position="1"/>
        <end position="20"/>
    </location>
</feature>
<evidence type="ECO:0000256" key="1">
    <source>
        <dbReference type="SAM" id="Coils"/>
    </source>
</evidence>
<feature type="non-terminal residue" evidence="3">
    <location>
        <position position="1"/>
    </location>
</feature>
<keyword evidence="1" id="KW-0175">Coiled coil</keyword>